<name>A0A9X3N2W8_9ACTN</name>
<evidence type="ECO:0000313" key="1">
    <source>
        <dbReference type="EMBL" id="MDA0166271.1"/>
    </source>
</evidence>
<accession>A0A9X3N2W8</accession>
<sequence length="354" mass="37960">MAGTPALYAARPSVLLDGADNAELSGGLISARVEDSAEGCARCEASFGNWGEPNGTAGYRYLDRSLLDFGKTLALRMGAGDGAAEVFRGRITGLEARFPEGAAPELVVLAEDRLQDLRMTRRTRTFEKVTDRDVIQRVAQGYGLQTQLDVDGPQRAVVAQVNQSDLAFLRDVARRVDAELWMEGDTLHARQRSRRKGSPVKITYGRELREIAILADVAGQHTGVSVSGWDVAAKQAIDVEATDAAIQPELAGGTSGPATLRRAFGARPGQVVHFVPTTTSEARAAAENRLRETARRFLTARGVTEGDGRIRVGAAIDVVGVGALNGTYHVARALHTFDGSRGYLTTFELERAGL</sequence>
<dbReference type="Proteomes" id="UP001149140">
    <property type="component" value="Unassembled WGS sequence"/>
</dbReference>
<proteinExistence type="predicted"/>
<dbReference type="EMBL" id="JAPDOD010000062">
    <property type="protein sequence ID" value="MDA0166271.1"/>
    <property type="molecule type" value="Genomic_DNA"/>
</dbReference>
<protein>
    <submittedName>
        <fullName evidence="1">Contractile injection system protein, VgrG/Pvc8 family</fullName>
    </submittedName>
</protein>
<dbReference type="AlphaFoldDB" id="A0A9X3N2W8"/>
<organism evidence="1 2">
    <name type="scientific">Solirubrobacter ginsenosidimutans</name>
    <dbReference type="NCBI Taxonomy" id="490573"/>
    <lineage>
        <taxon>Bacteria</taxon>
        <taxon>Bacillati</taxon>
        <taxon>Actinomycetota</taxon>
        <taxon>Thermoleophilia</taxon>
        <taxon>Solirubrobacterales</taxon>
        <taxon>Solirubrobacteraceae</taxon>
        <taxon>Solirubrobacter</taxon>
    </lineage>
</organism>
<evidence type="ECO:0000313" key="2">
    <source>
        <dbReference type="Proteomes" id="UP001149140"/>
    </source>
</evidence>
<reference evidence="1" key="1">
    <citation type="submission" date="2022-10" db="EMBL/GenBank/DDBJ databases">
        <title>The WGS of Solirubrobacter ginsenosidimutans DSM 21036.</title>
        <authorList>
            <person name="Jiang Z."/>
        </authorList>
    </citation>
    <scope>NUCLEOTIDE SEQUENCE</scope>
    <source>
        <strain evidence="1">DSM 21036</strain>
    </source>
</reference>
<keyword evidence="2" id="KW-1185">Reference proteome</keyword>
<comment type="caution">
    <text evidence="1">The sequence shown here is derived from an EMBL/GenBank/DDBJ whole genome shotgun (WGS) entry which is preliminary data.</text>
</comment>
<dbReference type="Gene3D" id="3.55.50.10">
    <property type="entry name" value="Baseplate protein-like domains"/>
    <property type="match status" value="1"/>
</dbReference>
<dbReference type="Pfam" id="PF05954">
    <property type="entry name" value="Phage_GPD"/>
    <property type="match status" value="1"/>
</dbReference>
<dbReference type="SUPFAM" id="SSF69279">
    <property type="entry name" value="Phage tail proteins"/>
    <property type="match status" value="1"/>
</dbReference>
<gene>
    <name evidence="1" type="ORF">OM076_38760</name>
</gene>
<dbReference type="RefSeq" id="WP_270045529.1">
    <property type="nucleotide sequence ID" value="NZ_JAPDOD010000062.1"/>
</dbReference>